<gene>
    <name evidence="1" type="ORF">TPAB3V08_LOCUS14689</name>
</gene>
<name>A0ABN7PIZ6_TIMPD</name>
<accession>A0ABN7PIZ6</accession>
<evidence type="ECO:0000313" key="2">
    <source>
        <dbReference type="Proteomes" id="UP001153148"/>
    </source>
</evidence>
<feature type="non-terminal residue" evidence="1">
    <location>
        <position position="81"/>
    </location>
</feature>
<protein>
    <submittedName>
        <fullName evidence="1">Uncharacterized protein</fullName>
    </submittedName>
</protein>
<dbReference type="EMBL" id="CAJPIN010074442">
    <property type="protein sequence ID" value="CAG2067746.1"/>
    <property type="molecule type" value="Genomic_DNA"/>
</dbReference>
<evidence type="ECO:0000313" key="1">
    <source>
        <dbReference type="EMBL" id="CAG2067746.1"/>
    </source>
</evidence>
<keyword evidence="2" id="KW-1185">Reference proteome</keyword>
<proteinExistence type="predicted"/>
<comment type="caution">
    <text evidence="1">The sequence shown here is derived from an EMBL/GenBank/DDBJ whole genome shotgun (WGS) entry which is preliminary data.</text>
</comment>
<sequence>MPLSLTKLMGNEQVCWCRDVSSLHCLVREQCTCYWPPKSFRNYLRTYCQILASASGSSSFPCCFASPCGSVHQKTFGELHV</sequence>
<reference evidence="1" key="1">
    <citation type="submission" date="2021-03" db="EMBL/GenBank/DDBJ databases">
        <authorList>
            <person name="Tran Van P."/>
        </authorList>
    </citation>
    <scope>NUCLEOTIDE SEQUENCE</scope>
</reference>
<organism evidence="1 2">
    <name type="scientific">Timema podura</name>
    <name type="common">Walking stick</name>
    <dbReference type="NCBI Taxonomy" id="61482"/>
    <lineage>
        <taxon>Eukaryota</taxon>
        <taxon>Metazoa</taxon>
        <taxon>Ecdysozoa</taxon>
        <taxon>Arthropoda</taxon>
        <taxon>Hexapoda</taxon>
        <taxon>Insecta</taxon>
        <taxon>Pterygota</taxon>
        <taxon>Neoptera</taxon>
        <taxon>Polyneoptera</taxon>
        <taxon>Phasmatodea</taxon>
        <taxon>Timematodea</taxon>
        <taxon>Timematoidea</taxon>
        <taxon>Timematidae</taxon>
        <taxon>Timema</taxon>
    </lineage>
</organism>
<dbReference type="Proteomes" id="UP001153148">
    <property type="component" value="Unassembled WGS sequence"/>
</dbReference>